<dbReference type="HAMAP" id="MF_00900">
    <property type="entry name" value="GTPase_HflX"/>
    <property type="match status" value="1"/>
</dbReference>
<protein>
    <recommendedName>
        <fullName evidence="5">GTPase HflX</fullName>
    </recommendedName>
    <alternativeName>
        <fullName evidence="5">GTP-binding protein HflX</fullName>
    </alternativeName>
</protein>
<keyword evidence="5" id="KW-0963">Cytoplasm</keyword>
<dbReference type="InterPro" id="IPR006073">
    <property type="entry name" value="GTP-bd"/>
</dbReference>
<dbReference type="SUPFAM" id="SSF52540">
    <property type="entry name" value="P-loop containing nucleoside triphosphate hydrolases"/>
    <property type="match status" value="1"/>
</dbReference>
<evidence type="ECO:0000313" key="9">
    <source>
        <dbReference type="Proteomes" id="UP001595896"/>
    </source>
</evidence>
<comment type="subcellular location">
    <subcellularLocation>
        <location evidence="5">Cytoplasm</location>
    </subcellularLocation>
    <text evidence="5">May associate with membranes.</text>
</comment>
<dbReference type="InterPro" id="IPR027417">
    <property type="entry name" value="P-loop_NTPase"/>
</dbReference>
<dbReference type="PIRSF" id="PIRSF006809">
    <property type="entry name" value="GTP-binding_hflX_prd"/>
    <property type="match status" value="1"/>
</dbReference>
<feature type="domain" description="Hflx-type G" evidence="7">
    <location>
        <begin position="198"/>
        <end position="361"/>
    </location>
</feature>
<dbReference type="InterPro" id="IPR030394">
    <property type="entry name" value="G_HFLX_dom"/>
</dbReference>
<keyword evidence="4 5" id="KW-0342">GTP-binding</keyword>
<keyword evidence="3" id="KW-0460">Magnesium</keyword>
<dbReference type="PANTHER" id="PTHR10229:SF0">
    <property type="entry name" value="GTP-BINDING PROTEIN 6-RELATED"/>
    <property type="match status" value="1"/>
</dbReference>
<evidence type="ECO:0000256" key="5">
    <source>
        <dbReference type="HAMAP-Rule" id="MF_00900"/>
    </source>
</evidence>
<dbReference type="InterPro" id="IPR016496">
    <property type="entry name" value="GTPase_HflX"/>
</dbReference>
<dbReference type="Gene3D" id="3.40.50.300">
    <property type="entry name" value="P-loop containing nucleotide triphosphate hydrolases"/>
    <property type="match status" value="1"/>
</dbReference>
<evidence type="ECO:0000256" key="3">
    <source>
        <dbReference type="ARBA" id="ARBA00022842"/>
    </source>
</evidence>
<feature type="region of interest" description="Disordered" evidence="6">
    <location>
        <begin position="144"/>
        <end position="163"/>
    </location>
</feature>
<dbReference type="Pfam" id="PF01926">
    <property type="entry name" value="MMR_HSR1"/>
    <property type="match status" value="1"/>
</dbReference>
<reference evidence="9" key="1">
    <citation type="journal article" date="2019" name="Int. J. Syst. Evol. Microbiol.">
        <title>The Global Catalogue of Microorganisms (GCM) 10K type strain sequencing project: providing services to taxonomists for standard genome sequencing and annotation.</title>
        <authorList>
            <consortium name="The Broad Institute Genomics Platform"/>
            <consortium name="The Broad Institute Genome Sequencing Center for Infectious Disease"/>
            <person name="Wu L."/>
            <person name="Ma J."/>
        </authorList>
    </citation>
    <scope>NUCLEOTIDE SEQUENCE [LARGE SCALE GENOMIC DNA]</scope>
    <source>
        <strain evidence="9">JCM 12165</strain>
    </source>
</reference>
<comment type="similarity">
    <text evidence="5">Belongs to the TRAFAC class OBG-HflX-like GTPase superfamily. HflX GTPase family.</text>
</comment>
<dbReference type="RefSeq" id="WP_377908305.1">
    <property type="nucleotide sequence ID" value="NZ_JBHSGK010000003.1"/>
</dbReference>
<dbReference type="NCBIfam" id="TIGR03156">
    <property type="entry name" value="GTP_HflX"/>
    <property type="match status" value="1"/>
</dbReference>
<keyword evidence="1" id="KW-0479">Metal-binding</keyword>
<accession>A0ABV9NU58</accession>
<comment type="subunit">
    <text evidence="5">Monomer. Associates with the 50S ribosomal subunit.</text>
</comment>
<proteinExistence type="inferred from homology"/>
<organism evidence="8 9">
    <name type="scientific">Bacillus daqingensis</name>
    <dbReference type="NCBI Taxonomy" id="872396"/>
    <lineage>
        <taxon>Bacteria</taxon>
        <taxon>Bacillati</taxon>
        <taxon>Bacillota</taxon>
        <taxon>Bacilli</taxon>
        <taxon>Bacillales</taxon>
        <taxon>Bacillaceae</taxon>
        <taxon>Bacillus</taxon>
    </lineage>
</organism>
<dbReference type="Pfam" id="PF16360">
    <property type="entry name" value="GTP-bdg_M"/>
    <property type="match status" value="1"/>
</dbReference>
<dbReference type="CDD" id="cd01878">
    <property type="entry name" value="HflX"/>
    <property type="match status" value="1"/>
</dbReference>
<evidence type="ECO:0000259" key="7">
    <source>
        <dbReference type="PROSITE" id="PS51705"/>
    </source>
</evidence>
<dbReference type="PRINTS" id="PR00326">
    <property type="entry name" value="GTP1OBG"/>
</dbReference>
<evidence type="ECO:0000256" key="4">
    <source>
        <dbReference type="ARBA" id="ARBA00023134"/>
    </source>
</evidence>
<keyword evidence="9" id="KW-1185">Reference proteome</keyword>
<comment type="caution">
    <text evidence="8">The sequence shown here is derived from an EMBL/GenBank/DDBJ whole genome shotgun (WGS) entry which is preliminary data.</text>
</comment>
<evidence type="ECO:0000256" key="6">
    <source>
        <dbReference type="SAM" id="MobiDB-lite"/>
    </source>
</evidence>
<dbReference type="Pfam" id="PF13167">
    <property type="entry name" value="GTP-bdg_N"/>
    <property type="match status" value="1"/>
</dbReference>
<dbReference type="EMBL" id="JBHSGK010000003">
    <property type="protein sequence ID" value="MFC4735682.1"/>
    <property type="molecule type" value="Genomic_DNA"/>
</dbReference>
<dbReference type="Proteomes" id="UP001595896">
    <property type="component" value="Unassembled WGS sequence"/>
</dbReference>
<evidence type="ECO:0000313" key="8">
    <source>
        <dbReference type="EMBL" id="MFC4735682.1"/>
    </source>
</evidence>
<evidence type="ECO:0000256" key="1">
    <source>
        <dbReference type="ARBA" id="ARBA00022723"/>
    </source>
</evidence>
<dbReference type="InterPro" id="IPR032305">
    <property type="entry name" value="GTP-bd_M"/>
</dbReference>
<gene>
    <name evidence="5 8" type="primary">hflX</name>
    <name evidence="8" type="ORF">ACFO4L_03690</name>
</gene>
<dbReference type="PANTHER" id="PTHR10229">
    <property type="entry name" value="GTP-BINDING PROTEIN HFLX"/>
    <property type="match status" value="1"/>
</dbReference>
<sequence>MTSHYETVILTGVRKQQQSEQSFDYRMDELSALTETAGGKPVARVIQTLKAPRAATYIGPGKVEELSAAAEEHEAGLIIFNDELSPTQLRNLTAALPAAVIDRTQLILDIFAQRANSREGQLQVELAQLSYTLPRLRGQGTSLSRLGGGIGTRGPGETKLETDQRHIRSRMAELRRRLNEVTSHRSRYRENRKEKEVFQIALVGYTNAGKSTLLEQLAKSETFIEDKLFATLDPLSRKVKLPSGFQFLLTDTVGFIQQLPTTLIAAFRSTLEEVKEADFLLHIVDASHADADNHEASVHSLLDELGAGTVPAMTVYNKKDLIKGHHVPSAGSGNSIAVSAKDPHDIALLFQKLEQQLKAQFLPYVVRFAASEGKFLHRLKQETIVTNETFNETTDEYEFSGYAPAETAIANEVMRKRREKPET</sequence>
<dbReference type="PROSITE" id="PS51705">
    <property type="entry name" value="G_HFLX"/>
    <property type="match status" value="1"/>
</dbReference>
<evidence type="ECO:0000256" key="2">
    <source>
        <dbReference type="ARBA" id="ARBA00022741"/>
    </source>
</evidence>
<name>A0ABV9NU58_9BACI</name>
<dbReference type="InterPro" id="IPR042108">
    <property type="entry name" value="GTPase_HflX_N_sf"/>
</dbReference>
<dbReference type="InterPro" id="IPR025121">
    <property type="entry name" value="GTPase_HflX_N"/>
</dbReference>
<dbReference type="Gene3D" id="3.40.50.11060">
    <property type="entry name" value="GTPase HflX, N-terminal domain"/>
    <property type="match status" value="1"/>
</dbReference>
<keyword evidence="2 5" id="KW-0547">Nucleotide-binding</keyword>
<dbReference type="Gene3D" id="6.10.250.2860">
    <property type="match status" value="1"/>
</dbReference>
<comment type="function">
    <text evidence="5">GTPase that associates with the 50S ribosomal subunit and may have a role during protein synthesis or ribosome biogenesis.</text>
</comment>